<dbReference type="GO" id="GO:0016787">
    <property type="term" value="F:hydrolase activity"/>
    <property type="evidence" value="ECO:0007669"/>
    <property type="project" value="UniProtKB-KW"/>
</dbReference>
<gene>
    <name evidence="4" type="ORF">J4035_05210</name>
</gene>
<dbReference type="CDD" id="cd02857">
    <property type="entry name" value="E_set_CDase_PDE_N"/>
    <property type="match status" value="1"/>
</dbReference>
<feature type="domain" description="Glycosyl hydrolase family 13 catalytic" evidence="3">
    <location>
        <begin position="134"/>
        <end position="531"/>
    </location>
</feature>
<dbReference type="EMBL" id="JAGFBM010000001">
    <property type="protein sequence ID" value="MBO3084032.1"/>
    <property type="molecule type" value="Genomic_DNA"/>
</dbReference>
<dbReference type="Pfam" id="PF00128">
    <property type="entry name" value="Alpha-amylase"/>
    <property type="match status" value="1"/>
</dbReference>
<dbReference type="PANTHER" id="PTHR10357:SF210">
    <property type="entry name" value="MALTODEXTRIN GLUCOSIDASE"/>
    <property type="match status" value="1"/>
</dbReference>
<protein>
    <submittedName>
        <fullName evidence="4">Glycoside hydrolase family 13 protein</fullName>
    </submittedName>
</protein>
<evidence type="ECO:0000256" key="1">
    <source>
        <dbReference type="ARBA" id="ARBA00022801"/>
    </source>
</evidence>
<dbReference type="Gene3D" id="3.20.20.80">
    <property type="entry name" value="Glycosidases"/>
    <property type="match status" value="1"/>
</dbReference>
<evidence type="ECO:0000259" key="3">
    <source>
        <dbReference type="SMART" id="SM00642"/>
    </source>
</evidence>
<evidence type="ECO:0000313" key="5">
    <source>
        <dbReference type="Proteomes" id="UP000678317"/>
    </source>
</evidence>
<dbReference type="CDD" id="cd11338">
    <property type="entry name" value="AmyAc_CMD"/>
    <property type="match status" value="1"/>
</dbReference>
<dbReference type="InterPro" id="IPR004185">
    <property type="entry name" value="Glyco_hydro_13_lg-like_dom"/>
</dbReference>
<dbReference type="SUPFAM" id="SSF51445">
    <property type="entry name" value="(Trans)glycosidases"/>
    <property type="match status" value="1"/>
</dbReference>
<keyword evidence="1 4" id="KW-0378">Hydrolase</keyword>
<reference evidence="4 5" key="1">
    <citation type="submission" date="2021-03" db="EMBL/GenBank/DDBJ databases">
        <title>novel species in genus Cellulomonas.</title>
        <authorList>
            <person name="Zhang G."/>
        </authorList>
    </citation>
    <scope>NUCLEOTIDE SEQUENCE [LARGE SCALE GENOMIC DNA]</scope>
    <source>
        <strain evidence="5">zg-ZUI188</strain>
    </source>
</reference>
<keyword evidence="2" id="KW-0326">Glycosidase</keyword>
<name>A0ABS3SEF1_9CELL</name>
<dbReference type="PANTHER" id="PTHR10357">
    <property type="entry name" value="ALPHA-AMYLASE FAMILY MEMBER"/>
    <property type="match status" value="1"/>
</dbReference>
<dbReference type="SMART" id="SM00642">
    <property type="entry name" value="Aamy"/>
    <property type="match status" value="1"/>
</dbReference>
<dbReference type="InterPro" id="IPR017853">
    <property type="entry name" value="GH"/>
</dbReference>
<keyword evidence="5" id="KW-1185">Reference proteome</keyword>
<sequence>MRGPVAHLLDTPHHDGSPLYAPAGAALGERVPVRVRVPASGTERAVWLRTIRDGEPRLEPARLDQETEHERWYVADVLVHNPLTSYRFLLDEPGGYRWLNGRGAHQRDVPDAADFRLSAHDPAPAWLDTAFVYQVFPDRFARSSGHHGEPAGPLPDWAQPVAWGTEPAALGRDTSTQLFGGDLPGIQSRLDHLQRLGVDTLYLTPIFPARSNHRYDASTFDRVDPLLGGDQALASLSSELHARGMRLVGDLTTNHTGAGHEWFVTAQADPSSEEARFYYPSDEPPGYVGWLEHASLPKLDWSAPGLAGRMVEGPESVIARWLRPPYGLDGWRIDVANMTGRYGGQDQTHEVARMIRSTMRAHNRDAVLVSEHFHDAGADMGVGGWHVNMNYSAFTRPVWSWLVEPGSTLPFIGMPVVVPRRSGRTMVETMRDFDAAVPWSVTRHQWNMLASHDTARLRTVVGSRERAEVAAAMLFTYPGTPVVFAGDEGGMTGENGEHARASMPWDEIDAGGGPHWDATTFETYRRLAALRRSSVALRTGGLRWAVVTDDAVAFLRETADERVLVLLARGPWSGALLPGHLLAPGERAQNLYGGGDLRLVDGALVLPGDGPGVQVWRLA</sequence>
<evidence type="ECO:0000256" key="2">
    <source>
        <dbReference type="ARBA" id="ARBA00023295"/>
    </source>
</evidence>
<accession>A0ABS3SEF1</accession>
<comment type="caution">
    <text evidence="4">The sequence shown here is derived from an EMBL/GenBank/DDBJ whole genome shotgun (WGS) entry which is preliminary data.</text>
</comment>
<proteinExistence type="predicted"/>
<evidence type="ECO:0000313" key="4">
    <source>
        <dbReference type="EMBL" id="MBO3084032.1"/>
    </source>
</evidence>
<organism evidence="4 5">
    <name type="scientific">Cellulomonas fengjieae</name>
    <dbReference type="NCBI Taxonomy" id="2819978"/>
    <lineage>
        <taxon>Bacteria</taxon>
        <taxon>Bacillati</taxon>
        <taxon>Actinomycetota</taxon>
        <taxon>Actinomycetes</taxon>
        <taxon>Micrococcales</taxon>
        <taxon>Cellulomonadaceae</taxon>
        <taxon>Cellulomonas</taxon>
    </lineage>
</organism>
<dbReference type="InterPro" id="IPR006047">
    <property type="entry name" value="GH13_cat_dom"/>
</dbReference>
<dbReference type="RefSeq" id="WP_208288851.1">
    <property type="nucleotide sequence ID" value="NZ_CP074404.1"/>
</dbReference>
<dbReference type="Proteomes" id="UP000678317">
    <property type="component" value="Unassembled WGS sequence"/>
</dbReference>